<feature type="domain" description="Major tropism determinant N-terminal" evidence="1">
    <location>
        <begin position="5"/>
        <end position="43"/>
    </location>
</feature>
<proteinExistence type="predicted"/>
<dbReference type="EMBL" id="LR796274">
    <property type="protein sequence ID" value="CAB4133292.1"/>
    <property type="molecule type" value="Genomic_DNA"/>
</dbReference>
<accession>A0A6J5LI95</accession>
<dbReference type="InterPro" id="IPR041352">
    <property type="entry name" value="Mtd_N"/>
</dbReference>
<name>A0A6J5LI95_9CAUD</name>
<organism evidence="2">
    <name type="scientific">uncultured Caudovirales phage</name>
    <dbReference type="NCBI Taxonomy" id="2100421"/>
    <lineage>
        <taxon>Viruses</taxon>
        <taxon>Duplodnaviria</taxon>
        <taxon>Heunggongvirae</taxon>
        <taxon>Uroviricota</taxon>
        <taxon>Caudoviricetes</taxon>
        <taxon>Peduoviridae</taxon>
        <taxon>Maltschvirus</taxon>
        <taxon>Maltschvirus maltsch</taxon>
    </lineage>
</organism>
<dbReference type="Pfam" id="PF18454">
    <property type="entry name" value="Mtd_N"/>
    <property type="match status" value="1"/>
</dbReference>
<gene>
    <name evidence="2" type="ORF">UFOVP257_119</name>
</gene>
<reference evidence="2" key="1">
    <citation type="submission" date="2020-04" db="EMBL/GenBank/DDBJ databases">
        <authorList>
            <person name="Chiriac C."/>
            <person name="Salcher M."/>
            <person name="Ghai R."/>
            <person name="Kavagutti S V."/>
        </authorList>
    </citation>
    <scope>NUCLEOTIDE SEQUENCE</scope>
</reference>
<dbReference type="SUPFAM" id="SSF69349">
    <property type="entry name" value="Phage fibre proteins"/>
    <property type="match status" value="1"/>
</dbReference>
<protein>
    <recommendedName>
        <fullName evidence="1">Major tropism determinant N-terminal domain-containing protein</fullName>
    </recommendedName>
</protein>
<sequence length="194" mass="20570">MANRIQLRRDTTSNWENINPVLADGEPGYDIVTNEIRIGDGSTAWSGLSGNVISGGGGGTVSTLTNGSFTASLNSSGEIVTATSPSTGVAINAASVNSVDLPTNGQYDFTSFSGEILANDLDSGYVYKFLVGSGNVFMLGCTNGNWTATFSAPISSYELTGWIRIEYTGSAYRFTNLAARRNYNFVAIKTRNNL</sequence>
<evidence type="ECO:0000259" key="1">
    <source>
        <dbReference type="Pfam" id="PF18454"/>
    </source>
</evidence>
<dbReference type="Gene3D" id="2.10.10.30">
    <property type="match status" value="1"/>
</dbReference>
<evidence type="ECO:0000313" key="2">
    <source>
        <dbReference type="EMBL" id="CAB4133292.1"/>
    </source>
</evidence>